<evidence type="ECO:0000256" key="2">
    <source>
        <dbReference type="SAM" id="SignalP"/>
    </source>
</evidence>
<sequence length="377" mass="41116">MKTRGLSMALGGSLLAAIAASPAQSEEYAANIFFGPELTLTKYAYTEFAKRVADATNGAVSFKVYTGGVLIPPRASMEGIADGIAQVGYHAGTYTPDKIPRHNLISELSFVSTDYFVTALASTEISFVMPELEAEWKANGVVYGGGYSTLPYVLQCNTKLETLADVKGKRLRMPGAIWDRWATAMGAVSVNVPSSEIYTGLDRGTIDCGVNPAEGLKSRSFWDVANHVLDLPLGVYYSGFHWAYNPDFWGSLSVEQRKTLYEQMAWAIAKTGVEYTRETEAVIAQAKAEKGVTFVQPAPDLLAAHAAFVEQDSKALVELAKTKYGIDDAQKYIDKYMELVAKWEGLLKNVDKTDVDAIKALVMSEIYDKVDPATYGL</sequence>
<feature type="signal peptide" evidence="2">
    <location>
        <begin position="1"/>
        <end position="25"/>
    </location>
</feature>
<dbReference type="PANTHER" id="PTHR33376:SF5">
    <property type="entry name" value="EXTRACYTOPLASMIC SOLUTE RECEPTOR PROTEIN"/>
    <property type="match status" value="1"/>
</dbReference>
<dbReference type="AlphaFoldDB" id="A0A9J6PM19"/>
<keyword evidence="1 2" id="KW-0732">Signal</keyword>
<protein>
    <submittedName>
        <fullName evidence="3">C4-dicarboxylate TRAP transporter substrate-binding protein</fullName>
    </submittedName>
</protein>
<comment type="caution">
    <text evidence="3">The sequence shown here is derived from an EMBL/GenBank/DDBJ whole genome shotgun (WGS) entry which is preliminary data.</text>
</comment>
<dbReference type="Pfam" id="PF03480">
    <property type="entry name" value="DctP"/>
    <property type="match status" value="1"/>
</dbReference>
<feature type="chain" id="PRO_5039948453" evidence="2">
    <location>
        <begin position="26"/>
        <end position="377"/>
    </location>
</feature>
<accession>A0A9J6PM19</accession>
<dbReference type="InterPro" id="IPR018389">
    <property type="entry name" value="DctP_fam"/>
</dbReference>
<gene>
    <name evidence="3" type="ORF">NJQ99_11760</name>
</gene>
<dbReference type="RefSeq" id="WP_269333025.1">
    <property type="nucleotide sequence ID" value="NZ_JAMZFT010000002.1"/>
</dbReference>
<dbReference type="Gene3D" id="3.40.190.170">
    <property type="entry name" value="Bacterial extracellular solute-binding protein, family 7"/>
    <property type="match status" value="1"/>
</dbReference>
<name>A0A9J6PM19_9PROT</name>
<evidence type="ECO:0000256" key="1">
    <source>
        <dbReference type="ARBA" id="ARBA00022729"/>
    </source>
</evidence>
<organism evidence="3 4">
    <name type="scientific">Futiania mangrovi</name>
    <dbReference type="NCBI Taxonomy" id="2959716"/>
    <lineage>
        <taxon>Bacteria</taxon>
        <taxon>Pseudomonadati</taxon>
        <taxon>Pseudomonadota</taxon>
        <taxon>Alphaproteobacteria</taxon>
        <taxon>Futianiales</taxon>
        <taxon>Futianiaceae</taxon>
        <taxon>Futiania</taxon>
    </lineage>
</organism>
<evidence type="ECO:0000313" key="4">
    <source>
        <dbReference type="Proteomes" id="UP001055804"/>
    </source>
</evidence>
<dbReference type="NCBIfam" id="NF037995">
    <property type="entry name" value="TRAP_S1"/>
    <property type="match status" value="1"/>
</dbReference>
<evidence type="ECO:0000313" key="3">
    <source>
        <dbReference type="EMBL" id="MCP1337090.1"/>
    </source>
</evidence>
<dbReference type="InterPro" id="IPR038404">
    <property type="entry name" value="TRAP_DctP_sf"/>
</dbReference>
<dbReference type="CDD" id="cd13666">
    <property type="entry name" value="PBP2_TRAP_DctP_like_1"/>
    <property type="match status" value="1"/>
</dbReference>
<dbReference type="EMBL" id="JAMZFT010000002">
    <property type="protein sequence ID" value="MCP1337090.1"/>
    <property type="molecule type" value="Genomic_DNA"/>
</dbReference>
<proteinExistence type="predicted"/>
<dbReference type="Proteomes" id="UP001055804">
    <property type="component" value="Unassembled WGS sequence"/>
</dbReference>
<reference evidence="3" key="1">
    <citation type="submission" date="2022-06" db="EMBL/GenBank/DDBJ databases">
        <title>Isolation and Genomics of Futiania mangrovii gen. nov., sp. nov., a Rare and Metabolically-versatile member in the Class Alphaproteobacteria.</title>
        <authorList>
            <person name="Liu L."/>
            <person name="Huang W.-C."/>
            <person name="Pan J."/>
            <person name="Li J."/>
            <person name="Huang Y."/>
            <person name="Du H."/>
            <person name="Liu Y."/>
            <person name="Li M."/>
        </authorList>
    </citation>
    <scope>NUCLEOTIDE SEQUENCE</scope>
    <source>
        <strain evidence="3">FT118</strain>
    </source>
</reference>
<dbReference type="PANTHER" id="PTHR33376">
    <property type="match status" value="1"/>
</dbReference>
<dbReference type="GO" id="GO:0055085">
    <property type="term" value="P:transmembrane transport"/>
    <property type="evidence" value="ECO:0007669"/>
    <property type="project" value="InterPro"/>
</dbReference>
<keyword evidence="4" id="KW-1185">Reference proteome</keyword>